<dbReference type="RefSeq" id="WP_380868091.1">
    <property type="nucleotide sequence ID" value="NZ_JBHUMA010000004.1"/>
</dbReference>
<reference evidence="5" key="1">
    <citation type="journal article" date="2019" name="Int. J. Syst. Evol. Microbiol.">
        <title>The Global Catalogue of Microorganisms (GCM) 10K type strain sequencing project: providing services to taxonomists for standard genome sequencing and annotation.</title>
        <authorList>
            <consortium name="The Broad Institute Genomics Platform"/>
            <consortium name="The Broad Institute Genome Sequencing Center for Infectious Disease"/>
            <person name="Wu L."/>
            <person name="Ma J."/>
        </authorList>
    </citation>
    <scope>NUCLEOTIDE SEQUENCE [LARGE SCALE GENOMIC DNA]</scope>
    <source>
        <strain evidence="5">KCTC 42248</strain>
    </source>
</reference>
<dbReference type="InterPro" id="IPR001509">
    <property type="entry name" value="Epimerase_deHydtase"/>
</dbReference>
<dbReference type="PANTHER" id="PTHR14097:SF7">
    <property type="entry name" value="OXIDOREDUCTASE HTATIP2"/>
    <property type="match status" value="1"/>
</dbReference>
<evidence type="ECO:0000259" key="3">
    <source>
        <dbReference type="Pfam" id="PF01370"/>
    </source>
</evidence>
<organism evidence="4 5">
    <name type="scientific">Sphingobacterium corticis</name>
    <dbReference type="NCBI Taxonomy" id="1812823"/>
    <lineage>
        <taxon>Bacteria</taxon>
        <taxon>Pseudomonadati</taxon>
        <taxon>Bacteroidota</taxon>
        <taxon>Sphingobacteriia</taxon>
        <taxon>Sphingobacteriales</taxon>
        <taxon>Sphingobacteriaceae</taxon>
        <taxon>Sphingobacterium</taxon>
    </lineage>
</organism>
<evidence type="ECO:0000256" key="1">
    <source>
        <dbReference type="ARBA" id="ARBA00004370"/>
    </source>
</evidence>
<gene>
    <name evidence="4" type="ORF">ACFSQ3_05005</name>
</gene>
<keyword evidence="2" id="KW-0472">Membrane</keyword>
<proteinExistence type="predicted"/>
<comment type="subcellular location">
    <subcellularLocation>
        <location evidence="1">Membrane</location>
    </subcellularLocation>
</comment>
<evidence type="ECO:0000313" key="4">
    <source>
        <dbReference type="EMBL" id="MFD2598303.1"/>
    </source>
</evidence>
<dbReference type="Gene3D" id="3.40.50.720">
    <property type="entry name" value="NAD(P)-binding Rossmann-like Domain"/>
    <property type="match status" value="1"/>
</dbReference>
<dbReference type="InterPro" id="IPR036291">
    <property type="entry name" value="NAD(P)-bd_dom_sf"/>
</dbReference>
<keyword evidence="5" id="KW-1185">Reference proteome</keyword>
<name>A0ABW5NIA8_9SPHI</name>
<protein>
    <submittedName>
        <fullName evidence="4">NAD-dependent epimerase/dehydratase family protein</fullName>
    </submittedName>
</protein>
<evidence type="ECO:0000313" key="5">
    <source>
        <dbReference type="Proteomes" id="UP001597393"/>
    </source>
</evidence>
<dbReference type="Proteomes" id="UP001597393">
    <property type="component" value="Unassembled WGS sequence"/>
</dbReference>
<dbReference type="PANTHER" id="PTHR14097">
    <property type="entry name" value="OXIDOREDUCTASE HTATIP2"/>
    <property type="match status" value="1"/>
</dbReference>
<dbReference type="SUPFAM" id="SSF51735">
    <property type="entry name" value="NAD(P)-binding Rossmann-fold domains"/>
    <property type="match status" value="1"/>
</dbReference>
<sequence>MSQALILGASGLVGLHTTKYLLADNSFDKIYAVSRHGIPIQHERLIQIKADFDTIDSPIRDLQIDHLFSCLGSTKSKTPNKEDYKKVDHDYPIKVARILKENGLHSASIVSALGANKDSMTFYMRLKAMTEQSFEELGLDQLFIMQPSLIVGNRKEKRLAEKFASILFNIINPLLLGDYKKYRSIKGSVIARALVETTKLDGKGIFRFNTQEIKELT</sequence>
<dbReference type="Pfam" id="PF01370">
    <property type="entry name" value="Epimerase"/>
    <property type="match status" value="1"/>
</dbReference>
<feature type="domain" description="NAD-dependent epimerase/dehydratase" evidence="3">
    <location>
        <begin position="4"/>
        <end position="112"/>
    </location>
</feature>
<evidence type="ECO:0000256" key="2">
    <source>
        <dbReference type="ARBA" id="ARBA00023136"/>
    </source>
</evidence>
<comment type="caution">
    <text evidence="4">The sequence shown here is derived from an EMBL/GenBank/DDBJ whole genome shotgun (WGS) entry which is preliminary data.</text>
</comment>
<accession>A0ABW5NIA8</accession>
<dbReference type="EMBL" id="JBHUMA010000004">
    <property type="protein sequence ID" value="MFD2598303.1"/>
    <property type="molecule type" value="Genomic_DNA"/>
</dbReference>